<dbReference type="Proteomes" id="UP000789831">
    <property type="component" value="Unassembled WGS sequence"/>
</dbReference>
<evidence type="ECO:0000313" key="18">
    <source>
        <dbReference type="Proteomes" id="UP000789831"/>
    </source>
</evidence>
<comment type="subcellular location">
    <subcellularLocation>
        <location evidence="1">Membrane</location>
        <topology evidence="1">Multi-pass membrane protein</topology>
    </subcellularLocation>
</comment>
<keyword evidence="12" id="KW-0175">Coiled coil</keyword>
<evidence type="ECO:0000256" key="12">
    <source>
        <dbReference type="SAM" id="Coils"/>
    </source>
</evidence>
<evidence type="ECO:0000256" key="2">
    <source>
        <dbReference type="ARBA" id="ARBA00022448"/>
    </source>
</evidence>
<feature type="coiled-coil region" evidence="12">
    <location>
        <begin position="426"/>
        <end position="500"/>
    </location>
</feature>
<feature type="region of interest" description="Disordered" evidence="13">
    <location>
        <begin position="1"/>
        <end position="53"/>
    </location>
</feature>
<feature type="compositionally biased region" description="Polar residues" evidence="13">
    <location>
        <begin position="84"/>
        <end position="121"/>
    </location>
</feature>
<evidence type="ECO:0000259" key="16">
    <source>
        <dbReference type="Pfam" id="PF07885"/>
    </source>
</evidence>
<feature type="transmembrane region" description="Helical" evidence="14">
    <location>
        <begin position="294"/>
        <end position="315"/>
    </location>
</feature>
<proteinExistence type="predicted"/>
<dbReference type="InterPro" id="IPR028325">
    <property type="entry name" value="VG_K_chnl"/>
</dbReference>
<feature type="compositionally biased region" description="Low complexity" evidence="13">
    <location>
        <begin position="31"/>
        <end position="40"/>
    </location>
</feature>
<dbReference type="GO" id="GO:0008076">
    <property type="term" value="C:voltage-gated potassium channel complex"/>
    <property type="evidence" value="ECO:0007669"/>
    <property type="project" value="InterPro"/>
</dbReference>
<dbReference type="PANTHER" id="PTHR11537">
    <property type="entry name" value="VOLTAGE-GATED POTASSIUM CHANNEL"/>
    <property type="match status" value="1"/>
</dbReference>
<evidence type="ECO:0000256" key="1">
    <source>
        <dbReference type="ARBA" id="ARBA00004141"/>
    </source>
</evidence>
<keyword evidence="11" id="KW-0407">Ion channel</keyword>
<keyword evidence="9" id="KW-0406">Ion transport</keyword>
<reference evidence="17" key="1">
    <citation type="submission" date="2021-06" db="EMBL/GenBank/DDBJ databases">
        <authorList>
            <person name="Kallberg Y."/>
            <person name="Tangrot J."/>
            <person name="Rosling A."/>
        </authorList>
    </citation>
    <scope>NUCLEOTIDE SEQUENCE</scope>
    <source>
        <strain evidence="17">MT106</strain>
    </source>
</reference>
<dbReference type="GO" id="GO:0001508">
    <property type="term" value="P:action potential"/>
    <property type="evidence" value="ECO:0007669"/>
    <property type="project" value="TreeGrafter"/>
</dbReference>
<feature type="region of interest" description="Disordered" evidence="13">
    <location>
        <begin position="74"/>
        <end position="129"/>
    </location>
</feature>
<organism evidence="17 18">
    <name type="scientific">Ambispora gerdemannii</name>
    <dbReference type="NCBI Taxonomy" id="144530"/>
    <lineage>
        <taxon>Eukaryota</taxon>
        <taxon>Fungi</taxon>
        <taxon>Fungi incertae sedis</taxon>
        <taxon>Mucoromycota</taxon>
        <taxon>Glomeromycotina</taxon>
        <taxon>Glomeromycetes</taxon>
        <taxon>Archaeosporales</taxon>
        <taxon>Ambisporaceae</taxon>
        <taxon>Ambispora</taxon>
    </lineage>
</organism>
<evidence type="ECO:0000259" key="15">
    <source>
        <dbReference type="Pfam" id="PF00520"/>
    </source>
</evidence>
<evidence type="ECO:0000256" key="8">
    <source>
        <dbReference type="ARBA" id="ARBA00022989"/>
    </source>
</evidence>
<dbReference type="AlphaFoldDB" id="A0A9N9B969"/>
<dbReference type="CDD" id="cd14686">
    <property type="entry name" value="bZIP"/>
    <property type="match status" value="1"/>
</dbReference>
<feature type="transmembrane region" description="Helical" evidence="14">
    <location>
        <begin position="376"/>
        <end position="402"/>
    </location>
</feature>
<keyword evidence="3" id="KW-0633">Potassium transport</keyword>
<protein>
    <submittedName>
        <fullName evidence="17">7655_t:CDS:1</fullName>
    </submittedName>
</protein>
<evidence type="ECO:0000256" key="7">
    <source>
        <dbReference type="ARBA" id="ARBA00022958"/>
    </source>
</evidence>
<evidence type="ECO:0000256" key="6">
    <source>
        <dbReference type="ARBA" id="ARBA00022882"/>
    </source>
</evidence>
<dbReference type="PANTHER" id="PTHR11537:SF254">
    <property type="entry name" value="POTASSIUM VOLTAGE-GATED CHANNEL PROTEIN SHAB"/>
    <property type="match status" value="1"/>
</dbReference>
<keyword evidence="8 14" id="KW-1133">Transmembrane helix</keyword>
<feature type="domain" description="Potassium channel" evidence="16">
    <location>
        <begin position="302"/>
        <end position="395"/>
    </location>
</feature>
<dbReference type="Pfam" id="PF00520">
    <property type="entry name" value="Ion_trans"/>
    <property type="match status" value="1"/>
</dbReference>
<dbReference type="InterPro" id="IPR005821">
    <property type="entry name" value="Ion_trans_dom"/>
</dbReference>
<dbReference type="Gene3D" id="1.10.287.70">
    <property type="match status" value="1"/>
</dbReference>
<dbReference type="OrthoDB" id="415460at2759"/>
<keyword evidence="10 14" id="KW-0472">Membrane</keyword>
<feature type="region of interest" description="Disordered" evidence="13">
    <location>
        <begin position="644"/>
        <end position="668"/>
    </location>
</feature>
<keyword evidence="6" id="KW-0851">Voltage-gated channel</keyword>
<keyword evidence="7" id="KW-0630">Potassium</keyword>
<evidence type="ECO:0000256" key="5">
    <source>
        <dbReference type="ARBA" id="ARBA00022826"/>
    </source>
</evidence>
<comment type="caution">
    <text evidence="17">The sequence shown here is derived from an EMBL/GenBank/DDBJ whole genome shotgun (WGS) entry which is preliminary data.</text>
</comment>
<evidence type="ECO:0000256" key="4">
    <source>
        <dbReference type="ARBA" id="ARBA00022692"/>
    </source>
</evidence>
<evidence type="ECO:0000313" key="17">
    <source>
        <dbReference type="EMBL" id="CAG8557765.1"/>
    </source>
</evidence>
<keyword evidence="4 14" id="KW-0812">Transmembrane</keyword>
<dbReference type="InterPro" id="IPR027359">
    <property type="entry name" value="Volt_channel_dom_sf"/>
</dbReference>
<feature type="region of interest" description="Disordered" evidence="13">
    <location>
        <begin position="827"/>
        <end position="895"/>
    </location>
</feature>
<feature type="transmembrane region" description="Helical" evidence="14">
    <location>
        <begin position="186"/>
        <end position="205"/>
    </location>
</feature>
<evidence type="ECO:0000256" key="10">
    <source>
        <dbReference type="ARBA" id="ARBA00023136"/>
    </source>
</evidence>
<dbReference type="EMBL" id="CAJVPL010001189">
    <property type="protein sequence ID" value="CAG8557765.1"/>
    <property type="molecule type" value="Genomic_DNA"/>
</dbReference>
<evidence type="ECO:0000256" key="9">
    <source>
        <dbReference type="ARBA" id="ARBA00023065"/>
    </source>
</evidence>
<feature type="domain" description="Ion transport" evidence="15">
    <location>
        <begin position="189"/>
        <end position="279"/>
    </location>
</feature>
<evidence type="ECO:0000256" key="3">
    <source>
        <dbReference type="ARBA" id="ARBA00022538"/>
    </source>
</evidence>
<dbReference type="Gene3D" id="1.20.120.350">
    <property type="entry name" value="Voltage-gated potassium channels. Chain C"/>
    <property type="match status" value="1"/>
</dbReference>
<dbReference type="GO" id="GO:0005249">
    <property type="term" value="F:voltage-gated potassium channel activity"/>
    <property type="evidence" value="ECO:0007669"/>
    <property type="project" value="InterPro"/>
</dbReference>
<sequence>MSQHKKSITRENLPPPLSTLNLNRAKDVSSDNKSNNNSNNIKETDNYSQVSIPSDSAIPTSGFFNDLLYIPPSEPPSPSINNSFRNYTYTGAPHSQNSIKRSQKGKVTNGSSQSESANTRSNLRDDSNTSTQIAEKLEPIGQQQTQNDEVSDDIYDIYDRIRIKEDRVRSPNQRKFYYFFEHPSSIYARIFAVFSALCVFVMMIIICVESLPAIYKNEWRYYREIWLPVDIVVVIVFTTEFAGRLYASVDRIAFMKQLWNIIDVATIVPFYTELFLPLTSEITMRVFKRSASQIALVSTWVFVIILTSSALLYYLERGDFNDDDNTWYRIGLSGQLEVSPYQSIIHSFWWSIVTITTTGYGDAVPLTGWGKVVSGMTMLCGILVIAVPTSIIGSNFVTEWALHRRVQFQMRLRRTRENAFAAKKFHENKNERMETLQNQNQTMLEALAEIQERLADINPPQYWQKYKKLQIEHEKAKLRIAELEEKVVMLKRTAKNLENFNNFGRTPKAKKGNFETIHKDSYFRGTEETNEEYNNSTQNSYKKWTNFKLLKFKKYPTTSEIASTKSVSDSEIDIDKNTGISLTKTPLKVVKKLRQTFLQERKVGNSLQQTPHISDKEWIVSSPIEAFQNTNPLAQDDNVSDLVQNDSESTNIQTQSEPPSDNEDNQQSVMTFPGTAKELKLATLAAGKVPVRRRKSVRRQLHNLTGMFEKESKNKNDLDPGDQDLEKGLGGIRAPIASWSLPISITPTRLSPSRLTPKAQVNDDNNKFFNENNIEIFVERTSPGEKTEKIQNDSEFVVDLADSKLPLYLEPELPYYTQNVQQISFTAPIPTPTDSSLPNSAIHETPNDLTLDDLENTQILSEENSQKESESSNRNSKNLTFAEPIIRNESPMRKE</sequence>
<evidence type="ECO:0000256" key="13">
    <source>
        <dbReference type="SAM" id="MobiDB-lite"/>
    </source>
</evidence>
<evidence type="ECO:0000256" key="11">
    <source>
        <dbReference type="ARBA" id="ARBA00023303"/>
    </source>
</evidence>
<dbReference type="InterPro" id="IPR013099">
    <property type="entry name" value="K_chnl_dom"/>
</dbReference>
<keyword evidence="18" id="KW-1185">Reference proteome</keyword>
<evidence type="ECO:0000256" key="14">
    <source>
        <dbReference type="SAM" id="Phobius"/>
    </source>
</evidence>
<feature type="transmembrane region" description="Helical" evidence="14">
    <location>
        <begin position="225"/>
        <end position="247"/>
    </location>
</feature>
<gene>
    <name evidence="17" type="ORF">AGERDE_LOCUS6998</name>
</gene>
<keyword evidence="2" id="KW-0813">Transport</keyword>
<dbReference type="Pfam" id="PF07885">
    <property type="entry name" value="Ion_trans_2"/>
    <property type="match status" value="1"/>
</dbReference>
<dbReference type="SUPFAM" id="SSF81324">
    <property type="entry name" value="Voltage-gated potassium channels"/>
    <property type="match status" value="1"/>
</dbReference>
<accession>A0A9N9B969</accession>
<dbReference type="PRINTS" id="PR00169">
    <property type="entry name" value="KCHANNEL"/>
</dbReference>
<name>A0A9N9B969_9GLOM</name>
<keyword evidence="5" id="KW-0631">Potassium channel</keyword>